<keyword evidence="2" id="KW-0472">Membrane</keyword>
<sequence>MNMIITLLTGLCLIIGSFLCISAGVGVLRFPDFYSRMHAAGVTDTLGAALILIALMMQAPNFLVVAKLIMILLLTLLISPTTSHVLAKAAWRNGLRPSLSETEPSLNNKTKEAHHRSDN</sequence>
<dbReference type="Pfam" id="PF03334">
    <property type="entry name" value="PhaG_MnhG_YufB"/>
    <property type="match status" value="1"/>
</dbReference>
<accession>A0A4P6P2W1</accession>
<organism evidence="3 4">
    <name type="scientific">Litorilituus sediminis</name>
    <dbReference type="NCBI Taxonomy" id="718192"/>
    <lineage>
        <taxon>Bacteria</taxon>
        <taxon>Pseudomonadati</taxon>
        <taxon>Pseudomonadota</taxon>
        <taxon>Gammaproteobacteria</taxon>
        <taxon>Alteromonadales</taxon>
        <taxon>Colwelliaceae</taxon>
        <taxon>Litorilituus</taxon>
    </lineage>
</organism>
<feature type="compositionally biased region" description="Basic and acidic residues" evidence="1">
    <location>
        <begin position="109"/>
        <end position="119"/>
    </location>
</feature>
<keyword evidence="4" id="KW-1185">Reference proteome</keyword>
<dbReference type="EMBL" id="CP034759">
    <property type="protein sequence ID" value="QBG35048.1"/>
    <property type="molecule type" value="Genomic_DNA"/>
</dbReference>
<proteinExistence type="predicted"/>
<dbReference type="NCBIfam" id="TIGR01300">
    <property type="entry name" value="CPA3_mnhG_phaG"/>
    <property type="match status" value="1"/>
</dbReference>
<dbReference type="PANTHER" id="PTHR34703">
    <property type="entry name" value="ANTIPORTER SUBUNIT MNHG2-RELATED"/>
    <property type="match status" value="1"/>
</dbReference>
<dbReference type="OrthoDB" id="9813804at2"/>
<evidence type="ECO:0000313" key="4">
    <source>
        <dbReference type="Proteomes" id="UP000290244"/>
    </source>
</evidence>
<name>A0A4P6P2W1_9GAMM</name>
<dbReference type="KEGG" id="lsd:EMK97_04515"/>
<dbReference type="GO" id="GO:0015385">
    <property type="term" value="F:sodium:proton antiporter activity"/>
    <property type="evidence" value="ECO:0007669"/>
    <property type="project" value="TreeGrafter"/>
</dbReference>
<dbReference type="AlphaFoldDB" id="A0A4P6P2W1"/>
<gene>
    <name evidence="3" type="ORF">EMK97_04515</name>
</gene>
<feature type="region of interest" description="Disordered" evidence="1">
    <location>
        <begin position="97"/>
        <end position="119"/>
    </location>
</feature>
<protein>
    <submittedName>
        <fullName evidence="3">Sodium:proton antiporter</fullName>
    </submittedName>
</protein>
<evidence type="ECO:0000256" key="2">
    <source>
        <dbReference type="SAM" id="Phobius"/>
    </source>
</evidence>
<feature type="transmembrane region" description="Helical" evidence="2">
    <location>
        <begin position="46"/>
        <end position="78"/>
    </location>
</feature>
<keyword evidence="2" id="KW-0812">Transmembrane</keyword>
<evidence type="ECO:0000256" key="1">
    <source>
        <dbReference type="SAM" id="MobiDB-lite"/>
    </source>
</evidence>
<dbReference type="Proteomes" id="UP000290244">
    <property type="component" value="Chromosome"/>
</dbReference>
<reference evidence="3 4" key="1">
    <citation type="submission" date="2018-12" db="EMBL/GenBank/DDBJ databases">
        <title>Complete genome of Litorilituus sediminis.</title>
        <authorList>
            <person name="Liu A."/>
            <person name="Rong J."/>
        </authorList>
    </citation>
    <scope>NUCLEOTIDE SEQUENCE [LARGE SCALE GENOMIC DNA]</scope>
    <source>
        <strain evidence="3 4">JCM 17549</strain>
    </source>
</reference>
<dbReference type="PANTHER" id="PTHR34703:SF1">
    <property type="entry name" value="ANTIPORTER SUBUNIT MNHG2-RELATED"/>
    <property type="match status" value="1"/>
</dbReference>
<feature type="compositionally biased region" description="Polar residues" evidence="1">
    <location>
        <begin position="99"/>
        <end position="108"/>
    </location>
</feature>
<evidence type="ECO:0000313" key="3">
    <source>
        <dbReference type="EMBL" id="QBG35048.1"/>
    </source>
</evidence>
<keyword evidence="2" id="KW-1133">Transmembrane helix</keyword>
<dbReference type="InterPro" id="IPR005133">
    <property type="entry name" value="PhaG_MnhG_YufB"/>
</dbReference>